<dbReference type="InterPro" id="IPR053063">
    <property type="entry name" value="PWWP_domain_containing_PDP"/>
</dbReference>
<reference evidence="3 4" key="1">
    <citation type="submission" date="2024-01" db="EMBL/GenBank/DDBJ databases">
        <title>The genomes of 5 underutilized Papilionoideae crops provide insights into root nodulation and disease resistanc.</title>
        <authorList>
            <person name="Yuan L."/>
        </authorList>
    </citation>
    <scope>NUCLEOTIDE SEQUENCE [LARGE SCALE GENOMIC DNA]</scope>
    <source>
        <strain evidence="3">ZHUSHIDOU_FW_LH</strain>
        <tissue evidence="3">Leaf</tissue>
    </source>
</reference>
<evidence type="ECO:0000256" key="1">
    <source>
        <dbReference type="SAM" id="MobiDB-lite"/>
    </source>
</evidence>
<proteinExistence type="predicted"/>
<evidence type="ECO:0000313" key="4">
    <source>
        <dbReference type="Proteomes" id="UP001372338"/>
    </source>
</evidence>
<name>A0AAN9I7C0_CROPI</name>
<dbReference type="PRINTS" id="PR00929">
    <property type="entry name" value="ATHOOK"/>
</dbReference>
<feature type="region of interest" description="Disordered" evidence="1">
    <location>
        <begin position="778"/>
        <end position="843"/>
    </location>
</feature>
<dbReference type="CDD" id="cd05162">
    <property type="entry name" value="PWWP"/>
    <property type="match status" value="1"/>
</dbReference>
<comment type="caution">
    <text evidence="3">The sequence shown here is derived from an EMBL/GenBank/DDBJ whole genome shotgun (WGS) entry which is preliminary data.</text>
</comment>
<dbReference type="AlphaFoldDB" id="A0AAN9I7C0"/>
<gene>
    <name evidence="3" type="ORF">RIF29_20287</name>
</gene>
<accession>A0AAN9I7C0</accession>
<dbReference type="PANTHER" id="PTHR42851">
    <property type="entry name" value="ALDOLASE-RELATED"/>
    <property type="match status" value="1"/>
</dbReference>
<feature type="compositionally biased region" description="Polar residues" evidence="1">
    <location>
        <begin position="796"/>
        <end position="806"/>
    </location>
</feature>
<dbReference type="SUPFAM" id="SSF63748">
    <property type="entry name" value="Tudor/PWWP/MBT"/>
    <property type="match status" value="1"/>
</dbReference>
<dbReference type="PANTHER" id="PTHR42851:SF19">
    <property type="entry name" value="PWWP DOMAIN-CONTAINING PROTEIN 2-RELATED"/>
    <property type="match status" value="1"/>
</dbReference>
<feature type="region of interest" description="Disordered" evidence="1">
    <location>
        <begin position="930"/>
        <end position="953"/>
    </location>
</feature>
<dbReference type="Gene3D" id="2.30.30.140">
    <property type="match status" value="1"/>
</dbReference>
<feature type="compositionally biased region" description="Basic residues" evidence="1">
    <location>
        <begin position="574"/>
        <end position="583"/>
    </location>
</feature>
<evidence type="ECO:0000259" key="2">
    <source>
        <dbReference type="PROSITE" id="PS50812"/>
    </source>
</evidence>
<feature type="domain" description="PWWP" evidence="2">
    <location>
        <begin position="360"/>
        <end position="421"/>
    </location>
</feature>
<dbReference type="SMART" id="SM00293">
    <property type="entry name" value="PWWP"/>
    <property type="match status" value="1"/>
</dbReference>
<evidence type="ECO:0000313" key="3">
    <source>
        <dbReference type="EMBL" id="KAK7267609.1"/>
    </source>
</evidence>
<keyword evidence="4" id="KW-1185">Reference proteome</keyword>
<dbReference type="Proteomes" id="UP001372338">
    <property type="component" value="Unassembled WGS sequence"/>
</dbReference>
<dbReference type="SMART" id="SM00384">
    <property type="entry name" value="AT_hook"/>
    <property type="match status" value="2"/>
</dbReference>
<dbReference type="PROSITE" id="PS50812">
    <property type="entry name" value="PWWP"/>
    <property type="match status" value="1"/>
</dbReference>
<dbReference type="InterPro" id="IPR017956">
    <property type="entry name" value="AT_hook_DNA-bd_motif"/>
</dbReference>
<dbReference type="Pfam" id="PF00855">
    <property type="entry name" value="PWWP"/>
    <property type="match status" value="1"/>
</dbReference>
<feature type="compositionally biased region" description="Basic residues" evidence="1">
    <location>
        <begin position="934"/>
        <end position="943"/>
    </location>
</feature>
<protein>
    <recommendedName>
        <fullName evidence="2">PWWP domain-containing protein</fullName>
    </recommendedName>
</protein>
<feature type="compositionally biased region" description="Basic and acidic residues" evidence="1">
    <location>
        <begin position="823"/>
        <end position="841"/>
    </location>
</feature>
<sequence length="953" mass="104848">MVFPSVMMAVNSGPFDLNAELLDRENEVVGFNPTWSNVNVGVSYAEIPTGEGVVHDHKLIHGGVNGGVNGSVGRPVSGPVVGGFHMNHGFVGMSNGSGEGVFGEGDESVDRENENGLKVVDDGWCSGEAGDFSFGLVKNEDEKSAIEGSNGASFVYGAVATGKGIVFEGNGGVWNGLEHEKACKGAENSWLSTNVASKNEAPGFDNNLTEDQKEIKNAALLDLSTVVENGNKMKAAESLVTKDGLEDSHASEIATIQFQNGVPFVKVGDVGTKTESLQPKDLCLKNRSGPETSYELKQPGFQADAQAAVTQITVPGEGLFQNIQNEYCGLDLIVDFNSYRNMLEVDTCRESMFSEHNFGVSDLVWGKVMGHPWWPGQIFDPSAASENAKQHLKKDCYLIAYFGDQTFAWNDVSTIKPFQMHFSQMVKQQSNLENFRLAVDCALDEVSRRVEFGLSCPCIPEEVFSKVKTQVTINAGIQTESSRRNGGDRFMNAMSFEPKKLVNFVKSLAHSPLAKSDKLDFVMARAQLLAFNHSKGYSQLPEFPMLGGLLDYDMEIILTGEKAQHDTRPGFPQKRGRGRPRKIPKLVSDNDMEILHMREKDQHGLKTHLDFSQKRGRGRPSKKLKLVTDVMSEKSFCIINDEHALERKTCSNSITGSSDKKRKAAYNTSDDCFHIPRKRKLTEVQHVSGVDMLSQICLAATDPNEERHVHDMVYFFTEFRNFISLGDSASLEQEMSSEQMHAGESGVTPIEAVAPMTYATEPCNDSYWTDRIIQSISEEQPLSENKNGGEEVLPETSIQSCSQSFKSPPDAEISLNLGSTQQETDRNLGSEPSKTVEHLDESSSEFSPTALSLKFTDLDSIPPTTDLNKIFGRFGPLIESKTELLPKTKRAKVVFKRRPDAEAAFSSAGKYSIFGPALVSYRLKILPRIQEKRPGKRGRKSRKEKSSLDGAAV</sequence>
<dbReference type="InterPro" id="IPR000313">
    <property type="entry name" value="PWWP_dom"/>
</dbReference>
<feature type="region of interest" description="Disordered" evidence="1">
    <location>
        <begin position="563"/>
        <end position="583"/>
    </location>
</feature>
<dbReference type="GO" id="GO:0003677">
    <property type="term" value="F:DNA binding"/>
    <property type="evidence" value="ECO:0007669"/>
    <property type="project" value="InterPro"/>
</dbReference>
<dbReference type="EMBL" id="JAYWIO010000004">
    <property type="protein sequence ID" value="KAK7267609.1"/>
    <property type="molecule type" value="Genomic_DNA"/>
</dbReference>
<organism evidence="3 4">
    <name type="scientific">Crotalaria pallida</name>
    <name type="common">Smooth rattlebox</name>
    <name type="synonym">Crotalaria striata</name>
    <dbReference type="NCBI Taxonomy" id="3830"/>
    <lineage>
        <taxon>Eukaryota</taxon>
        <taxon>Viridiplantae</taxon>
        <taxon>Streptophyta</taxon>
        <taxon>Embryophyta</taxon>
        <taxon>Tracheophyta</taxon>
        <taxon>Spermatophyta</taxon>
        <taxon>Magnoliopsida</taxon>
        <taxon>eudicotyledons</taxon>
        <taxon>Gunneridae</taxon>
        <taxon>Pentapetalae</taxon>
        <taxon>rosids</taxon>
        <taxon>fabids</taxon>
        <taxon>Fabales</taxon>
        <taxon>Fabaceae</taxon>
        <taxon>Papilionoideae</taxon>
        <taxon>50 kb inversion clade</taxon>
        <taxon>genistoids sensu lato</taxon>
        <taxon>core genistoids</taxon>
        <taxon>Crotalarieae</taxon>
        <taxon>Crotalaria</taxon>
    </lineage>
</organism>